<reference evidence="1" key="2">
    <citation type="submission" date="2020-11" db="EMBL/GenBank/DDBJ databases">
        <authorList>
            <person name="McCartney M.A."/>
            <person name="Auch B."/>
            <person name="Kono T."/>
            <person name="Mallez S."/>
            <person name="Becker A."/>
            <person name="Gohl D.M."/>
            <person name="Silverstein K.A.T."/>
            <person name="Koren S."/>
            <person name="Bechman K.B."/>
            <person name="Herman A."/>
            <person name="Abrahante J.E."/>
            <person name="Garbe J."/>
        </authorList>
    </citation>
    <scope>NUCLEOTIDE SEQUENCE</scope>
    <source>
        <strain evidence="1">Duluth1</strain>
        <tissue evidence="1">Whole animal</tissue>
    </source>
</reference>
<evidence type="ECO:0000313" key="2">
    <source>
        <dbReference type="Proteomes" id="UP000828390"/>
    </source>
</evidence>
<protein>
    <submittedName>
        <fullName evidence="1">Uncharacterized protein</fullName>
    </submittedName>
</protein>
<name>A0A9D4D3J7_DREPO</name>
<sequence length="94" mass="10521">MWFQSCSKCKTPTFPNFGDKSVPGYQRNHFIIDLIENNGVLTCQDADPLDTTGRVLRAVSESVWPVTAAGLVNQLDDSSGRAIDPFRHRLQMHT</sequence>
<gene>
    <name evidence="1" type="ORF">DPMN_044618</name>
</gene>
<dbReference type="Proteomes" id="UP000828390">
    <property type="component" value="Unassembled WGS sequence"/>
</dbReference>
<dbReference type="AlphaFoldDB" id="A0A9D4D3J7"/>
<reference evidence="1" key="1">
    <citation type="journal article" date="2019" name="bioRxiv">
        <title>The Genome of the Zebra Mussel, Dreissena polymorpha: A Resource for Invasive Species Research.</title>
        <authorList>
            <person name="McCartney M.A."/>
            <person name="Auch B."/>
            <person name="Kono T."/>
            <person name="Mallez S."/>
            <person name="Zhang Y."/>
            <person name="Obille A."/>
            <person name="Becker A."/>
            <person name="Abrahante J.E."/>
            <person name="Garbe J."/>
            <person name="Badalamenti J.P."/>
            <person name="Herman A."/>
            <person name="Mangelson H."/>
            <person name="Liachko I."/>
            <person name="Sullivan S."/>
            <person name="Sone E.D."/>
            <person name="Koren S."/>
            <person name="Silverstein K.A.T."/>
            <person name="Beckman K.B."/>
            <person name="Gohl D.M."/>
        </authorList>
    </citation>
    <scope>NUCLEOTIDE SEQUENCE</scope>
    <source>
        <strain evidence="1">Duluth1</strain>
        <tissue evidence="1">Whole animal</tissue>
    </source>
</reference>
<dbReference type="EMBL" id="JAIWYP010000011">
    <property type="protein sequence ID" value="KAH3738015.1"/>
    <property type="molecule type" value="Genomic_DNA"/>
</dbReference>
<accession>A0A9D4D3J7</accession>
<keyword evidence="2" id="KW-1185">Reference proteome</keyword>
<comment type="caution">
    <text evidence="1">The sequence shown here is derived from an EMBL/GenBank/DDBJ whole genome shotgun (WGS) entry which is preliminary data.</text>
</comment>
<evidence type="ECO:0000313" key="1">
    <source>
        <dbReference type="EMBL" id="KAH3738015.1"/>
    </source>
</evidence>
<organism evidence="1 2">
    <name type="scientific">Dreissena polymorpha</name>
    <name type="common">Zebra mussel</name>
    <name type="synonym">Mytilus polymorpha</name>
    <dbReference type="NCBI Taxonomy" id="45954"/>
    <lineage>
        <taxon>Eukaryota</taxon>
        <taxon>Metazoa</taxon>
        <taxon>Spiralia</taxon>
        <taxon>Lophotrochozoa</taxon>
        <taxon>Mollusca</taxon>
        <taxon>Bivalvia</taxon>
        <taxon>Autobranchia</taxon>
        <taxon>Heteroconchia</taxon>
        <taxon>Euheterodonta</taxon>
        <taxon>Imparidentia</taxon>
        <taxon>Neoheterodontei</taxon>
        <taxon>Myida</taxon>
        <taxon>Dreissenoidea</taxon>
        <taxon>Dreissenidae</taxon>
        <taxon>Dreissena</taxon>
    </lineage>
</organism>
<proteinExistence type="predicted"/>